<evidence type="ECO:0000256" key="2">
    <source>
        <dbReference type="ARBA" id="ARBA00022448"/>
    </source>
</evidence>
<dbReference type="PROSITE" id="PS01156">
    <property type="entry name" value="TONB_DEPENDENT_REC_2"/>
    <property type="match status" value="1"/>
</dbReference>
<sequence length="804" mass="90609">MKKFLPLIFLILLHVNGFSQVLFVSDQETGQPLAFVSISHLTSKRFSTTDQAGKADISSFRGLDQIEIRLFGYKAQKLNYTDLEQQKFLVHLLPSQITLHQAIVSASSWSQSRQEIPARVTRISKEETALRNPQTAADLLGISGDVFIQKSQQGGGSPMIRGFSTNRLLYTIDGVRMNTAIFRSGNIQNVISLDPFATESTDIYFGPGAIIYGSDAIGAVMSFQTLTPRLSDTNMLKVSGSAVLRASSANQEKTGHVDVAVGGEKWASVTSFSSNNFGDLKMGKHGPEEYLRPNFVQRIENRDEIVLNKNPRIQNPSGYSQVNLMQKVRFKPNEAWDFRYGFHYSESSSYSRYDRHIRFRANGLPRSAEWSYGPQTWMMHHLQAAYEGETKLFDQLTVRLARQDFEESRIDRNFNDPIRRIRLEEVVALSANIDFFKNVGERAKLYYGFESIRNAVDSRGTDENIDMGTKVTGPARYPISDWSSHAAYATYQQKISKNSLIQGGLRYNQFILNADFSNNMPFYPLPFETAAINKGAVTASMGWVFNPTDKWMMHVNASTGFRSPNVDDIGKIFDSEPGTVLVPNPNLDAEYAYNAELNVGKVFGENVMLDLTAYYTLLDNAIVRRDFLLNGQDSILYDGELSRVFALQNAAFARIYGLQAALEIKLPQGFTFITRLNYQKGTEETDDGIQNPSRHAPPLFGSARLEYKRKKLRLEGYTEFSGKMDFNQLPLEEKGKPEIYAIDENGRPYSPSWLTLNLKAFYQLSDLFSVSGGLENITDVRYRTYSSGIVAPGRNFILSLRANF</sequence>
<evidence type="ECO:0000256" key="8">
    <source>
        <dbReference type="ARBA" id="ARBA00023170"/>
    </source>
</evidence>
<evidence type="ECO:0000256" key="1">
    <source>
        <dbReference type="ARBA" id="ARBA00004571"/>
    </source>
</evidence>
<evidence type="ECO:0000313" key="15">
    <source>
        <dbReference type="EMBL" id="SDZ38503.1"/>
    </source>
</evidence>
<comment type="caution">
    <text evidence="15">The sequence shown here is derived from an EMBL/GenBank/DDBJ whole genome shotgun (WGS) entry which is preliminary data.</text>
</comment>
<evidence type="ECO:0000256" key="4">
    <source>
        <dbReference type="ARBA" id="ARBA00022692"/>
    </source>
</evidence>
<comment type="subcellular location">
    <subcellularLocation>
        <location evidence="1 10">Cell outer membrane</location>
        <topology evidence="1 10">Multi-pass membrane protein</topology>
    </subcellularLocation>
</comment>
<feature type="signal peptide" evidence="12">
    <location>
        <begin position="1"/>
        <end position="19"/>
    </location>
</feature>
<dbReference type="Gene3D" id="2.40.170.20">
    <property type="entry name" value="TonB-dependent receptor, beta-barrel domain"/>
    <property type="match status" value="1"/>
</dbReference>
<evidence type="ECO:0000313" key="16">
    <source>
        <dbReference type="Proteomes" id="UP000199663"/>
    </source>
</evidence>
<reference evidence="15 16" key="1">
    <citation type="submission" date="2016-10" db="EMBL/GenBank/DDBJ databases">
        <authorList>
            <person name="Varghese N."/>
            <person name="Submissions S."/>
        </authorList>
    </citation>
    <scope>NUCLEOTIDE SEQUENCE [LARGE SCALE GENOMIC DNA]</scope>
    <source>
        <strain evidence="15 16">DSM 17997</strain>
    </source>
</reference>
<keyword evidence="4 10" id="KW-0812">Transmembrane</keyword>
<evidence type="ECO:0000259" key="13">
    <source>
        <dbReference type="Pfam" id="PF00593"/>
    </source>
</evidence>
<dbReference type="InterPro" id="IPR037066">
    <property type="entry name" value="Plug_dom_sf"/>
</dbReference>
<feature type="chain" id="PRO_5047354019" evidence="12">
    <location>
        <begin position="20"/>
        <end position="804"/>
    </location>
</feature>
<dbReference type="InterPro" id="IPR036942">
    <property type="entry name" value="Beta-barrel_TonB_sf"/>
</dbReference>
<dbReference type="PROSITE" id="PS52016">
    <property type="entry name" value="TONB_DEPENDENT_REC_3"/>
    <property type="match status" value="1"/>
</dbReference>
<dbReference type="InterPro" id="IPR000531">
    <property type="entry name" value="Beta-barrel_TonB"/>
</dbReference>
<protein>
    <submittedName>
        <fullName evidence="15">Hemoglobin/transferrin/lactoferrin receptor protein</fullName>
    </submittedName>
</protein>
<keyword evidence="16" id="KW-1185">Reference proteome</keyword>
<dbReference type="Gene3D" id="2.170.130.10">
    <property type="entry name" value="TonB-dependent receptor, plug domain"/>
    <property type="match status" value="1"/>
</dbReference>
<name>A0A1H3SKB1_9BACT</name>
<keyword evidence="7 10" id="KW-0472">Membrane</keyword>
<evidence type="ECO:0000256" key="9">
    <source>
        <dbReference type="ARBA" id="ARBA00023237"/>
    </source>
</evidence>
<keyword evidence="6 11" id="KW-0798">TonB box</keyword>
<keyword evidence="2 10" id="KW-0813">Transport</keyword>
<gene>
    <name evidence="15" type="ORF">SAMN05444412_11249</name>
</gene>
<dbReference type="PANTHER" id="PTHR30069">
    <property type="entry name" value="TONB-DEPENDENT OUTER MEMBRANE RECEPTOR"/>
    <property type="match status" value="1"/>
</dbReference>
<dbReference type="Pfam" id="PF00593">
    <property type="entry name" value="TonB_dep_Rec_b-barrel"/>
    <property type="match status" value="1"/>
</dbReference>
<dbReference type="InterPro" id="IPR012910">
    <property type="entry name" value="Plug_dom"/>
</dbReference>
<dbReference type="InterPro" id="IPR039426">
    <property type="entry name" value="TonB-dep_rcpt-like"/>
</dbReference>
<dbReference type="EMBL" id="FNQC01000012">
    <property type="protein sequence ID" value="SDZ38503.1"/>
    <property type="molecule type" value="Genomic_DNA"/>
</dbReference>
<accession>A0A1H3SKB1</accession>
<keyword evidence="3 10" id="KW-1134">Transmembrane beta strand</keyword>
<feature type="domain" description="TonB-dependent receptor plug" evidence="14">
    <location>
        <begin position="113"/>
        <end position="220"/>
    </location>
</feature>
<evidence type="ECO:0000256" key="12">
    <source>
        <dbReference type="SAM" id="SignalP"/>
    </source>
</evidence>
<dbReference type="Proteomes" id="UP000199663">
    <property type="component" value="Unassembled WGS sequence"/>
</dbReference>
<organism evidence="15 16">
    <name type="scientific">Rhodonellum ikkaensis</name>
    <dbReference type="NCBI Taxonomy" id="336829"/>
    <lineage>
        <taxon>Bacteria</taxon>
        <taxon>Pseudomonadati</taxon>
        <taxon>Bacteroidota</taxon>
        <taxon>Cytophagia</taxon>
        <taxon>Cytophagales</taxon>
        <taxon>Cytophagaceae</taxon>
        <taxon>Rhodonellum</taxon>
    </lineage>
</organism>
<keyword evidence="8 15" id="KW-0675">Receptor</keyword>
<dbReference type="PANTHER" id="PTHR30069:SF29">
    <property type="entry name" value="HEMOGLOBIN AND HEMOGLOBIN-HAPTOGLOBIN-BINDING PROTEIN 1-RELATED"/>
    <property type="match status" value="1"/>
</dbReference>
<evidence type="ECO:0000256" key="7">
    <source>
        <dbReference type="ARBA" id="ARBA00023136"/>
    </source>
</evidence>
<dbReference type="Pfam" id="PF07715">
    <property type="entry name" value="Plug"/>
    <property type="match status" value="1"/>
</dbReference>
<comment type="similarity">
    <text evidence="10 11">Belongs to the TonB-dependent receptor family.</text>
</comment>
<keyword evidence="5 12" id="KW-0732">Signal</keyword>
<feature type="domain" description="TonB-dependent receptor-like beta-barrel" evidence="13">
    <location>
        <begin position="329"/>
        <end position="777"/>
    </location>
</feature>
<dbReference type="SUPFAM" id="SSF56935">
    <property type="entry name" value="Porins"/>
    <property type="match status" value="1"/>
</dbReference>
<keyword evidence="9 10" id="KW-0998">Cell outer membrane</keyword>
<evidence type="ECO:0000256" key="10">
    <source>
        <dbReference type="PROSITE-ProRule" id="PRU01360"/>
    </source>
</evidence>
<evidence type="ECO:0000259" key="14">
    <source>
        <dbReference type="Pfam" id="PF07715"/>
    </source>
</evidence>
<dbReference type="InterPro" id="IPR010917">
    <property type="entry name" value="TonB_rcpt_CS"/>
</dbReference>
<evidence type="ECO:0000256" key="6">
    <source>
        <dbReference type="ARBA" id="ARBA00023077"/>
    </source>
</evidence>
<proteinExistence type="inferred from homology"/>
<evidence type="ECO:0000256" key="5">
    <source>
        <dbReference type="ARBA" id="ARBA00022729"/>
    </source>
</evidence>
<dbReference type="RefSeq" id="WP_019598940.1">
    <property type="nucleotide sequence ID" value="NZ_FNQC01000012.1"/>
</dbReference>
<evidence type="ECO:0000256" key="3">
    <source>
        <dbReference type="ARBA" id="ARBA00022452"/>
    </source>
</evidence>
<evidence type="ECO:0000256" key="11">
    <source>
        <dbReference type="RuleBase" id="RU003357"/>
    </source>
</evidence>